<sequence length="157" mass="17945">MMKINFKKAVAQKFKEYQKLEALTSINVFEVIQKVVHAKVLTEMKKLLPTYVPKAVPDYVKPRLNNSSNKTHSTHQKLYDTLYDSIILDQEALDAQDAKPSFHKRTHDDQDPSNNHEGENKKKRRKDACGSSSRSLRKDKAPMTPAPEDTPANQPQD</sequence>
<dbReference type="EMBL" id="BKCJ010006949">
    <property type="protein sequence ID" value="GEU74766.1"/>
    <property type="molecule type" value="Genomic_DNA"/>
</dbReference>
<proteinExistence type="predicted"/>
<feature type="compositionally biased region" description="Basic and acidic residues" evidence="1">
    <location>
        <begin position="106"/>
        <end position="120"/>
    </location>
</feature>
<evidence type="ECO:0000313" key="2">
    <source>
        <dbReference type="EMBL" id="GEU74766.1"/>
    </source>
</evidence>
<feature type="region of interest" description="Disordered" evidence="1">
    <location>
        <begin position="94"/>
        <end position="157"/>
    </location>
</feature>
<comment type="caution">
    <text evidence="2">The sequence shown here is derived from an EMBL/GenBank/DDBJ whole genome shotgun (WGS) entry which is preliminary data.</text>
</comment>
<name>A0A6L2ML69_TANCI</name>
<evidence type="ECO:0000256" key="1">
    <source>
        <dbReference type="SAM" id="MobiDB-lite"/>
    </source>
</evidence>
<organism evidence="2">
    <name type="scientific">Tanacetum cinerariifolium</name>
    <name type="common">Dalmatian daisy</name>
    <name type="synonym">Chrysanthemum cinerariifolium</name>
    <dbReference type="NCBI Taxonomy" id="118510"/>
    <lineage>
        <taxon>Eukaryota</taxon>
        <taxon>Viridiplantae</taxon>
        <taxon>Streptophyta</taxon>
        <taxon>Embryophyta</taxon>
        <taxon>Tracheophyta</taxon>
        <taxon>Spermatophyta</taxon>
        <taxon>Magnoliopsida</taxon>
        <taxon>eudicotyledons</taxon>
        <taxon>Gunneridae</taxon>
        <taxon>Pentapetalae</taxon>
        <taxon>asterids</taxon>
        <taxon>campanulids</taxon>
        <taxon>Asterales</taxon>
        <taxon>Asteraceae</taxon>
        <taxon>Asteroideae</taxon>
        <taxon>Anthemideae</taxon>
        <taxon>Anthemidinae</taxon>
        <taxon>Tanacetum</taxon>
    </lineage>
</organism>
<reference evidence="2" key="1">
    <citation type="journal article" date="2019" name="Sci. Rep.">
        <title>Draft genome of Tanacetum cinerariifolium, the natural source of mosquito coil.</title>
        <authorList>
            <person name="Yamashiro T."/>
            <person name="Shiraishi A."/>
            <person name="Satake H."/>
            <person name="Nakayama K."/>
        </authorList>
    </citation>
    <scope>NUCLEOTIDE SEQUENCE</scope>
</reference>
<protein>
    <submittedName>
        <fullName evidence="2">Uncharacterized protein</fullName>
    </submittedName>
</protein>
<dbReference type="AlphaFoldDB" id="A0A6L2ML69"/>
<gene>
    <name evidence="2" type="ORF">Tci_046744</name>
</gene>
<accession>A0A6L2ML69</accession>